<comment type="pathway">
    <text evidence="4">Cofactor biosynthesis; molybdopterin biosynthesis.</text>
</comment>
<dbReference type="CDD" id="cd00887">
    <property type="entry name" value="MoeA"/>
    <property type="match status" value="1"/>
</dbReference>
<comment type="similarity">
    <text evidence="2 4">Belongs to the MoeA family.</text>
</comment>
<comment type="caution">
    <text evidence="6">The sequence shown here is derived from an EMBL/GenBank/DDBJ whole genome shotgun (WGS) entry which is preliminary data.</text>
</comment>
<dbReference type="SUPFAM" id="SSF63867">
    <property type="entry name" value="MoeA C-terminal domain-like"/>
    <property type="match status" value="1"/>
</dbReference>
<dbReference type="GO" id="GO:0006777">
    <property type="term" value="P:Mo-molybdopterin cofactor biosynthetic process"/>
    <property type="evidence" value="ECO:0007669"/>
    <property type="project" value="UniProtKB-UniRule"/>
</dbReference>
<feature type="domain" description="MoaB/Mog" evidence="5">
    <location>
        <begin position="194"/>
        <end position="332"/>
    </location>
</feature>
<dbReference type="AlphaFoldDB" id="A0A8J2U9J9"/>
<evidence type="ECO:0000256" key="4">
    <source>
        <dbReference type="RuleBase" id="RU365090"/>
    </source>
</evidence>
<dbReference type="InterPro" id="IPR001453">
    <property type="entry name" value="MoaB/Mog_dom"/>
</dbReference>
<dbReference type="GO" id="GO:0046872">
    <property type="term" value="F:metal ion binding"/>
    <property type="evidence" value="ECO:0007669"/>
    <property type="project" value="UniProtKB-UniRule"/>
</dbReference>
<dbReference type="EC" id="2.10.1.1" evidence="4"/>
<evidence type="ECO:0000256" key="2">
    <source>
        <dbReference type="ARBA" id="ARBA00010763"/>
    </source>
</evidence>
<dbReference type="GO" id="GO:0061599">
    <property type="term" value="F:molybdopterin molybdotransferase activity"/>
    <property type="evidence" value="ECO:0007669"/>
    <property type="project" value="UniProtKB-UniRule"/>
</dbReference>
<dbReference type="SUPFAM" id="SSF53218">
    <property type="entry name" value="Molybdenum cofactor biosynthesis proteins"/>
    <property type="match status" value="1"/>
</dbReference>
<evidence type="ECO:0000313" key="7">
    <source>
        <dbReference type="Proteomes" id="UP000607559"/>
    </source>
</evidence>
<comment type="catalytic activity">
    <reaction evidence="3">
        <text>adenylyl-molybdopterin + molybdate = Mo-molybdopterin + AMP + H(+)</text>
        <dbReference type="Rhea" id="RHEA:35047"/>
        <dbReference type="ChEBI" id="CHEBI:15378"/>
        <dbReference type="ChEBI" id="CHEBI:36264"/>
        <dbReference type="ChEBI" id="CHEBI:62727"/>
        <dbReference type="ChEBI" id="CHEBI:71302"/>
        <dbReference type="ChEBI" id="CHEBI:456215"/>
        <dbReference type="EC" id="2.10.1.1"/>
    </reaction>
</comment>
<proteinExistence type="inferred from homology"/>
<dbReference type="Pfam" id="PF00994">
    <property type="entry name" value="MoCF_biosynth"/>
    <property type="match status" value="1"/>
</dbReference>
<keyword evidence="4" id="KW-0501">Molybdenum cofactor biosynthesis</keyword>
<reference evidence="6" key="1">
    <citation type="journal article" date="2014" name="Int. J. Syst. Evol. Microbiol.">
        <title>Complete genome sequence of Corynebacterium casei LMG S-19264T (=DSM 44701T), isolated from a smear-ripened cheese.</title>
        <authorList>
            <consortium name="US DOE Joint Genome Institute (JGI-PGF)"/>
            <person name="Walter F."/>
            <person name="Albersmeier A."/>
            <person name="Kalinowski J."/>
            <person name="Ruckert C."/>
        </authorList>
    </citation>
    <scope>NUCLEOTIDE SEQUENCE</scope>
    <source>
        <strain evidence="6">CGMCC 1.15448</strain>
    </source>
</reference>
<dbReference type="PANTHER" id="PTHR10192:SF5">
    <property type="entry name" value="GEPHYRIN"/>
    <property type="match status" value="1"/>
</dbReference>
<dbReference type="SUPFAM" id="SSF63882">
    <property type="entry name" value="MoeA N-terminal region -like"/>
    <property type="match status" value="1"/>
</dbReference>
<dbReference type="InterPro" id="IPR005110">
    <property type="entry name" value="MoeA_linker/N"/>
</dbReference>
<dbReference type="InterPro" id="IPR036688">
    <property type="entry name" value="MoeA_C_domain_IV_sf"/>
</dbReference>
<keyword evidence="4" id="KW-0460">Magnesium</keyword>
<keyword evidence="4" id="KW-0808">Transferase</keyword>
<evidence type="ECO:0000313" key="6">
    <source>
        <dbReference type="EMBL" id="GGA87806.1"/>
    </source>
</evidence>
<dbReference type="InterPro" id="IPR038987">
    <property type="entry name" value="MoeA-like"/>
</dbReference>
<dbReference type="Proteomes" id="UP000607559">
    <property type="component" value="Unassembled WGS sequence"/>
</dbReference>
<evidence type="ECO:0000259" key="5">
    <source>
        <dbReference type="SMART" id="SM00852"/>
    </source>
</evidence>
<evidence type="ECO:0000256" key="3">
    <source>
        <dbReference type="ARBA" id="ARBA00047317"/>
    </source>
</evidence>
<dbReference type="GO" id="GO:0005829">
    <property type="term" value="C:cytosol"/>
    <property type="evidence" value="ECO:0007669"/>
    <property type="project" value="TreeGrafter"/>
</dbReference>
<gene>
    <name evidence="6" type="ORF">GCM10011511_08680</name>
</gene>
<dbReference type="EMBL" id="BMJC01000001">
    <property type="protein sequence ID" value="GGA87806.1"/>
    <property type="molecule type" value="Genomic_DNA"/>
</dbReference>
<dbReference type="InterPro" id="IPR036425">
    <property type="entry name" value="MoaB/Mog-like_dom_sf"/>
</dbReference>
<dbReference type="Gene3D" id="3.40.980.10">
    <property type="entry name" value="MoaB/Mog-like domain"/>
    <property type="match status" value="1"/>
</dbReference>
<sequence length="413" mass="43746">MIDYRQAQEMILQRAHSFGKETVALEQAMGRVLAETIRADREYPPFDRASMDGFAVRFADLENGIRRFAVVETLFAGSLPTRPVAAGECYKIMTGAAVPGSVDIIIRRENVAEGQGMIQLPGVLSEALPAAVLPAPADPSFPWKPFQNIARKGEDLTAGAVVIDGPCACEPAIIGLLATLGHTTVTVQRLPRIGVLTTGDEVVAADAPVSAVQIRNSNRWLLEAALKKTGVGVAAMAHAPDDPVVLRQRIEELLVNDVLIVCGGVSAGDADYVPGALEAAGVRKLFHKVAMRPGKPVWCGATADGKMVFALPGNPFSCLVNMVLLIRPYLQACYGLRPEEPLGLALGAARKKRSPLDEFFPVCLHGSPARLTPVSLNGSGDIRLGMQANALALHSAASGDLPEGASVLCYSFV</sequence>
<dbReference type="InterPro" id="IPR036135">
    <property type="entry name" value="MoeA_linker/N_sf"/>
</dbReference>
<dbReference type="NCBIfam" id="TIGR00177">
    <property type="entry name" value="molyb_syn"/>
    <property type="match status" value="1"/>
</dbReference>
<protein>
    <recommendedName>
        <fullName evidence="4">Molybdopterin molybdenumtransferase</fullName>
        <ecNumber evidence="4">2.10.1.1</ecNumber>
    </recommendedName>
</protein>
<dbReference type="Gene3D" id="2.170.190.11">
    <property type="entry name" value="Molybdopterin biosynthesis moea protein, domain 3"/>
    <property type="match status" value="1"/>
</dbReference>
<dbReference type="PANTHER" id="PTHR10192">
    <property type="entry name" value="MOLYBDOPTERIN BIOSYNTHESIS PROTEIN"/>
    <property type="match status" value="1"/>
</dbReference>
<accession>A0A8J2U9J9</accession>
<evidence type="ECO:0000256" key="1">
    <source>
        <dbReference type="ARBA" id="ARBA00002901"/>
    </source>
</evidence>
<comment type="cofactor">
    <cofactor evidence="4">
        <name>Mg(2+)</name>
        <dbReference type="ChEBI" id="CHEBI:18420"/>
    </cofactor>
</comment>
<keyword evidence="4" id="KW-0500">Molybdenum</keyword>
<keyword evidence="4" id="KW-0479">Metal-binding</keyword>
<dbReference type="UniPathway" id="UPA00344"/>
<name>A0A8J2U9J9_9BACT</name>
<dbReference type="RefSeq" id="WP_188928905.1">
    <property type="nucleotide sequence ID" value="NZ_BMJC01000001.1"/>
</dbReference>
<keyword evidence="7" id="KW-1185">Reference proteome</keyword>
<organism evidence="6 7">
    <name type="scientific">Puia dinghuensis</name>
    <dbReference type="NCBI Taxonomy" id="1792502"/>
    <lineage>
        <taxon>Bacteria</taxon>
        <taxon>Pseudomonadati</taxon>
        <taxon>Bacteroidota</taxon>
        <taxon>Chitinophagia</taxon>
        <taxon>Chitinophagales</taxon>
        <taxon>Chitinophagaceae</taxon>
        <taxon>Puia</taxon>
    </lineage>
</organism>
<dbReference type="Gene3D" id="2.40.340.10">
    <property type="entry name" value="MoeA, C-terminal, domain IV"/>
    <property type="match status" value="1"/>
</dbReference>
<reference evidence="6" key="2">
    <citation type="submission" date="2020-09" db="EMBL/GenBank/DDBJ databases">
        <authorList>
            <person name="Sun Q."/>
            <person name="Zhou Y."/>
        </authorList>
    </citation>
    <scope>NUCLEOTIDE SEQUENCE</scope>
    <source>
        <strain evidence="6">CGMCC 1.15448</strain>
    </source>
</reference>
<dbReference type="SMART" id="SM00852">
    <property type="entry name" value="MoCF_biosynth"/>
    <property type="match status" value="1"/>
</dbReference>
<comment type="function">
    <text evidence="1 4">Catalyzes the insertion of molybdate into adenylated molybdopterin with the concomitant release of AMP.</text>
</comment>
<dbReference type="Pfam" id="PF03453">
    <property type="entry name" value="MoeA_N"/>
    <property type="match status" value="1"/>
</dbReference>
<dbReference type="Gene3D" id="3.90.105.10">
    <property type="entry name" value="Molybdopterin biosynthesis moea protein, domain 2"/>
    <property type="match status" value="1"/>
</dbReference>